<reference evidence="2 3" key="1">
    <citation type="journal article" date="2011" name="J. Gen. Appl. Microbiol.">
        <title>Draft genome sequencing of the enigmatic basidiomycete Mixia osmundae.</title>
        <authorList>
            <person name="Nishida H."/>
            <person name="Nagatsuka Y."/>
            <person name="Sugiyama J."/>
        </authorList>
    </citation>
    <scope>NUCLEOTIDE SEQUENCE [LARGE SCALE GENOMIC DNA]</scope>
    <source>
        <strain evidence="3">CBS 9802 / IAM 14324 / JCM 22182 / KY 12970</strain>
    </source>
</reference>
<gene>
    <name evidence="2" type="primary">Mo03699</name>
    <name evidence="2" type="ORF">E5Q_03699</name>
</gene>
<protein>
    <recommendedName>
        <fullName evidence="4">Haloacid dehalogenase, type II</fullName>
    </recommendedName>
</protein>
<dbReference type="Gene3D" id="1.10.150.240">
    <property type="entry name" value="Putative phosphatase, domain 2"/>
    <property type="match status" value="1"/>
</dbReference>
<name>G7E2G4_MIXOS</name>
<dbReference type="PANTHER" id="PTHR43316">
    <property type="entry name" value="HYDROLASE, HALOACID DELAHOGENASE-RELATED"/>
    <property type="match status" value="1"/>
</dbReference>
<dbReference type="InterPro" id="IPR023214">
    <property type="entry name" value="HAD_sf"/>
</dbReference>
<dbReference type="SFLD" id="SFLDG01129">
    <property type="entry name" value="C1.5:_HAD__Beta-PGM__Phosphata"/>
    <property type="match status" value="1"/>
</dbReference>
<evidence type="ECO:0000313" key="3">
    <source>
        <dbReference type="Proteomes" id="UP000009131"/>
    </source>
</evidence>
<organism evidence="2 3">
    <name type="scientific">Mixia osmundae (strain CBS 9802 / IAM 14324 / JCM 22182 / KY 12970)</name>
    <dbReference type="NCBI Taxonomy" id="764103"/>
    <lineage>
        <taxon>Eukaryota</taxon>
        <taxon>Fungi</taxon>
        <taxon>Dikarya</taxon>
        <taxon>Basidiomycota</taxon>
        <taxon>Pucciniomycotina</taxon>
        <taxon>Mixiomycetes</taxon>
        <taxon>Mixiales</taxon>
        <taxon>Mixiaceae</taxon>
        <taxon>Mixia</taxon>
    </lineage>
</organism>
<dbReference type="EMBL" id="BABT02000110">
    <property type="protein sequence ID" value="GAA97024.1"/>
    <property type="molecule type" value="Genomic_DNA"/>
</dbReference>
<dbReference type="GO" id="GO:0016787">
    <property type="term" value="F:hydrolase activity"/>
    <property type="evidence" value="ECO:0007669"/>
    <property type="project" value="UniProtKB-KW"/>
</dbReference>
<dbReference type="HOGENOM" id="CLU_045011_2_0_1"/>
<sequence length="247" mass="27613">MRGCVVFDVFGTCFGFDNVIDEIHKSYAQDLERADTNAQAVFLSWFYQTQRDFTYLSLSDTYTPIAQVFAAVLPRVLRQAMPHLSKIDESRPKLITDQLKSLQPRPGLLESIKNLEEAGLDVYAFTNGAAASTKALFSQAYAQSSGMDTAFLSHLEARIISCDQVKAAKPDRKAYDLAKERTITDNVEHAWFVAAHQWDLLPARNVGYKTAWVSYEELEPVTSLFGEPDVSADSLNDLSDKIIASTR</sequence>
<evidence type="ECO:0008006" key="4">
    <source>
        <dbReference type="Google" id="ProtNLM"/>
    </source>
</evidence>
<dbReference type="Gene3D" id="3.40.50.1000">
    <property type="entry name" value="HAD superfamily/HAD-like"/>
    <property type="match status" value="1"/>
</dbReference>
<dbReference type="PANTHER" id="PTHR43316:SF4">
    <property type="entry name" value="ACID DEHALOGENASE, PUTATIVE (AFU_ORTHOLOGUE AFUA_8G05870)-RELATED"/>
    <property type="match status" value="1"/>
</dbReference>
<dbReference type="SUPFAM" id="SSF56784">
    <property type="entry name" value="HAD-like"/>
    <property type="match status" value="1"/>
</dbReference>
<dbReference type="OrthoDB" id="2363873at2759"/>
<dbReference type="eggNOG" id="ENOG502S2WA">
    <property type="taxonomic scope" value="Eukaryota"/>
</dbReference>
<keyword evidence="3" id="KW-1185">Reference proteome</keyword>
<dbReference type="STRING" id="764103.G7E2G4"/>
<dbReference type="Pfam" id="PF00702">
    <property type="entry name" value="Hydrolase"/>
    <property type="match status" value="1"/>
</dbReference>
<reference evidence="2 3" key="2">
    <citation type="journal article" date="2012" name="Open Biol.">
        <title>Characteristics of nucleosomes and linker DNA regions on the genome of the basidiomycete Mixia osmundae revealed by mono- and dinucleosome mapping.</title>
        <authorList>
            <person name="Nishida H."/>
            <person name="Kondo S."/>
            <person name="Matsumoto T."/>
            <person name="Suzuki Y."/>
            <person name="Yoshikawa H."/>
            <person name="Taylor T.D."/>
            <person name="Sugiyama J."/>
        </authorList>
    </citation>
    <scope>NUCLEOTIDE SEQUENCE [LARGE SCALE GENOMIC DNA]</scope>
    <source>
        <strain evidence="3">CBS 9802 / IAM 14324 / JCM 22182 / KY 12970</strain>
    </source>
</reference>
<proteinExistence type="predicted"/>
<dbReference type="OMA" id="FEEHDPC"/>
<dbReference type="InterPro" id="IPR036412">
    <property type="entry name" value="HAD-like_sf"/>
</dbReference>
<keyword evidence="1" id="KW-0378">Hydrolase</keyword>
<dbReference type="InterPro" id="IPR051540">
    <property type="entry name" value="S-2-haloacid_dehalogenase"/>
</dbReference>
<evidence type="ECO:0000313" key="2">
    <source>
        <dbReference type="EMBL" id="GAA97024.1"/>
    </source>
</evidence>
<dbReference type="Proteomes" id="UP000009131">
    <property type="component" value="Unassembled WGS sequence"/>
</dbReference>
<accession>G7E2G4</accession>
<comment type="caution">
    <text evidence="2">The sequence shown here is derived from an EMBL/GenBank/DDBJ whole genome shotgun (WGS) entry which is preliminary data.</text>
</comment>
<dbReference type="SFLD" id="SFLDS00003">
    <property type="entry name" value="Haloacid_Dehalogenase"/>
    <property type="match status" value="1"/>
</dbReference>
<dbReference type="InParanoid" id="G7E2G4"/>
<evidence type="ECO:0000256" key="1">
    <source>
        <dbReference type="ARBA" id="ARBA00022801"/>
    </source>
</evidence>
<dbReference type="AlphaFoldDB" id="G7E2G4"/>
<dbReference type="RefSeq" id="XP_014565461.1">
    <property type="nucleotide sequence ID" value="XM_014709975.1"/>
</dbReference>
<dbReference type="InterPro" id="IPR023198">
    <property type="entry name" value="PGP-like_dom2"/>
</dbReference>